<dbReference type="PANTHER" id="PTHR42928">
    <property type="entry name" value="TRICARBOXYLATE-BINDING PROTEIN"/>
    <property type="match status" value="1"/>
</dbReference>
<dbReference type="InterPro" id="IPR042100">
    <property type="entry name" value="Bug_dom1"/>
</dbReference>
<reference evidence="3 4" key="1">
    <citation type="submission" date="2015-08" db="EMBL/GenBank/DDBJ databases">
        <title>Investigation of the bacterial diversity of lava forest soil.</title>
        <authorList>
            <person name="Lee J.S."/>
        </authorList>
    </citation>
    <scope>NUCLEOTIDE SEQUENCE [LARGE SCALE GENOMIC DNA]</scope>
    <source>
        <strain evidence="3 4">GJW-30</strain>
    </source>
</reference>
<dbReference type="KEGG" id="vgo:GJW-30_1_02700"/>
<dbReference type="AlphaFoldDB" id="A0A0S3PWC6"/>
<dbReference type="InterPro" id="IPR005064">
    <property type="entry name" value="BUG"/>
</dbReference>
<keyword evidence="4" id="KW-1185">Reference proteome</keyword>
<feature type="chain" id="PRO_5006615909" evidence="2">
    <location>
        <begin position="22"/>
        <end position="320"/>
    </location>
</feature>
<sequence length="320" mass="34414">MKHRWMILPFVLGLATFDANAQPWPAKPIKAIVPVAAGSLLDIVPRIVFEQLATQLGQSIVVENRPGAGATIGTTLVAKSDPDGYTILVTSSAHAIAPSLYPNLSYDPSRDFAAVAPLGTTPFVLVVPPDRGFKTARDFVAAAHARPGSFNFASIGAGTGSHLSAERFRLSAKVQAVHIPFKGGPEAMTEVVTGRVDFYFVAIGAALPQIRDGKLTALAVNSFRRSEALAEVPTTEESGFKSAEYPTWFGLFVPLKTPSEIVEKLHRETMRALQEPKVRDKLAALGFDPMVMTPKEFDELVARDISVNAELVKAIGLKPQ</sequence>
<comment type="similarity">
    <text evidence="1">Belongs to the UPF0065 (bug) family.</text>
</comment>
<dbReference type="CDD" id="cd13578">
    <property type="entry name" value="PBP2_Bug27"/>
    <property type="match status" value="1"/>
</dbReference>
<dbReference type="PIRSF" id="PIRSF017082">
    <property type="entry name" value="YflP"/>
    <property type="match status" value="1"/>
</dbReference>
<feature type="signal peptide" evidence="2">
    <location>
        <begin position="1"/>
        <end position="21"/>
    </location>
</feature>
<accession>A0A0S3PWC6</accession>
<evidence type="ECO:0000256" key="1">
    <source>
        <dbReference type="ARBA" id="ARBA00006987"/>
    </source>
</evidence>
<dbReference type="SUPFAM" id="SSF53850">
    <property type="entry name" value="Periplasmic binding protein-like II"/>
    <property type="match status" value="1"/>
</dbReference>
<evidence type="ECO:0000313" key="3">
    <source>
        <dbReference type="EMBL" id="BAT60164.1"/>
    </source>
</evidence>
<evidence type="ECO:0000313" key="4">
    <source>
        <dbReference type="Proteomes" id="UP000236884"/>
    </source>
</evidence>
<dbReference type="Pfam" id="PF03401">
    <property type="entry name" value="TctC"/>
    <property type="match status" value="1"/>
</dbReference>
<dbReference type="PANTHER" id="PTHR42928:SF5">
    <property type="entry name" value="BLR1237 PROTEIN"/>
    <property type="match status" value="1"/>
</dbReference>
<proteinExistence type="inferred from homology"/>
<dbReference type="EMBL" id="AP014946">
    <property type="protein sequence ID" value="BAT60164.1"/>
    <property type="molecule type" value="Genomic_DNA"/>
</dbReference>
<dbReference type="Gene3D" id="3.40.190.10">
    <property type="entry name" value="Periplasmic binding protein-like II"/>
    <property type="match status" value="1"/>
</dbReference>
<dbReference type="Proteomes" id="UP000236884">
    <property type="component" value="Chromosome"/>
</dbReference>
<keyword evidence="3" id="KW-0675">Receptor</keyword>
<name>A0A0S3PWC6_9BRAD</name>
<keyword evidence="2" id="KW-0732">Signal</keyword>
<organism evidence="3 4">
    <name type="scientific">Variibacter gotjawalensis</name>
    <dbReference type="NCBI Taxonomy" id="1333996"/>
    <lineage>
        <taxon>Bacteria</taxon>
        <taxon>Pseudomonadati</taxon>
        <taxon>Pseudomonadota</taxon>
        <taxon>Alphaproteobacteria</taxon>
        <taxon>Hyphomicrobiales</taxon>
        <taxon>Nitrobacteraceae</taxon>
        <taxon>Variibacter</taxon>
    </lineage>
</organism>
<protein>
    <submittedName>
        <fullName evidence="3">Tripartite tricarboxylate transporter family receptor</fullName>
    </submittedName>
</protein>
<dbReference type="OrthoDB" id="8248534at2"/>
<gene>
    <name evidence="3" type="ORF">GJW-30_1_02700</name>
</gene>
<dbReference type="Gene3D" id="3.40.190.150">
    <property type="entry name" value="Bordetella uptake gene, domain 1"/>
    <property type="match status" value="1"/>
</dbReference>
<dbReference type="RefSeq" id="WP_096356134.1">
    <property type="nucleotide sequence ID" value="NZ_AP014946.1"/>
</dbReference>
<evidence type="ECO:0000256" key="2">
    <source>
        <dbReference type="SAM" id="SignalP"/>
    </source>
</evidence>